<gene>
    <name evidence="2" type="ORF">R2Q92_13760</name>
</gene>
<dbReference type="PANTHER" id="PTHR12286">
    <property type="entry name" value="SACCHAROPINE DEHYDROGENASE-LIKE OXIDOREDUCTASE"/>
    <property type="match status" value="1"/>
</dbReference>
<sequence>MSNASRDLDIVLLGATGFVGRLTARHLARHAPDGLRIALAGRSRPRLEALATDLGVDWPLLLVDTADSESVERMARATSVVVTTVGPYLRHGLPVVAACADAGTHYADLSGETAFVAESVHRFDRTARDRGARIVHSCGFDSVPSDLAVGLAHREAGGVPLIDATGQVRTLRGGISGGTVDSMRQQIIEARSDPALRRLIVDPYALCPRPASLLPDSAWRGGVRRDPSSRTWQAPFVMSSYNRQIVNRSNHLSGWGYGQHLRYRELVDTGPGVKGRILATALGLGIGALAAAMFFAPTRRLVDLALPDPGEGPSEQTMAEGSFHLDVDAYPVVGPAVRATVSAPYDPAYGGTAIMLGEAGLALAAGEGAGGVSTPMSALGDVLPDRLRAHGFTLSAQTRE</sequence>
<dbReference type="InterPro" id="IPR036291">
    <property type="entry name" value="NAD(P)-bd_dom_sf"/>
</dbReference>
<dbReference type="Pfam" id="PF03435">
    <property type="entry name" value="Sacchrp_dh_NADP"/>
    <property type="match status" value="1"/>
</dbReference>
<proteinExistence type="predicted"/>
<evidence type="ECO:0000259" key="1">
    <source>
        <dbReference type="Pfam" id="PF03435"/>
    </source>
</evidence>
<organism evidence="2 3">
    <name type="scientific">Microbacterium aquimaris</name>
    <dbReference type="NCBI Taxonomy" id="459816"/>
    <lineage>
        <taxon>Bacteria</taxon>
        <taxon>Bacillati</taxon>
        <taxon>Actinomycetota</taxon>
        <taxon>Actinomycetes</taxon>
        <taxon>Micrococcales</taxon>
        <taxon>Microbacteriaceae</taxon>
        <taxon>Microbacterium</taxon>
    </lineage>
</organism>
<dbReference type="Proteomes" id="UP001291912">
    <property type="component" value="Unassembled WGS sequence"/>
</dbReference>
<feature type="domain" description="Saccharopine dehydrogenase NADP binding" evidence="1">
    <location>
        <begin position="10"/>
        <end position="134"/>
    </location>
</feature>
<accession>A0ABU5NA63</accession>
<keyword evidence="3" id="KW-1185">Reference proteome</keyword>
<dbReference type="EMBL" id="JAWJYN010000003">
    <property type="protein sequence ID" value="MDZ8162896.1"/>
    <property type="molecule type" value="Genomic_DNA"/>
</dbReference>
<evidence type="ECO:0000313" key="2">
    <source>
        <dbReference type="EMBL" id="MDZ8162896.1"/>
    </source>
</evidence>
<dbReference type="RefSeq" id="WP_194422752.1">
    <property type="nucleotide sequence ID" value="NZ_BAAAPT010000001.1"/>
</dbReference>
<reference evidence="2 3" key="1">
    <citation type="submission" date="2023-10" db="EMBL/GenBank/DDBJ databases">
        <title>Microbacterium xanthum sp. nov., isolated from seaweed.</title>
        <authorList>
            <person name="Lee S.D."/>
        </authorList>
    </citation>
    <scope>NUCLEOTIDE SEQUENCE [LARGE SCALE GENOMIC DNA]</scope>
    <source>
        <strain evidence="2 3">KCTC 19124</strain>
    </source>
</reference>
<name>A0ABU5NA63_9MICO</name>
<dbReference type="PANTHER" id="PTHR12286:SF5">
    <property type="entry name" value="SACCHAROPINE DEHYDROGENASE-LIKE OXIDOREDUCTASE"/>
    <property type="match status" value="1"/>
</dbReference>
<protein>
    <submittedName>
        <fullName evidence="2">Saccharopine dehydrogenase NADP-binding domain-containing protein</fullName>
    </submittedName>
</protein>
<comment type="caution">
    <text evidence="2">The sequence shown here is derived from an EMBL/GenBank/DDBJ whole genome shotgun (WGS) entry which is preliminary data.</text>
</comment>
<dbReference type="InterPro" id="IPR005097">
    <property type="entry name" value="Sacchrp_dh_NADP-bd"/>
</dbReference>
<dbReference type="InterPro" id="IPR051276">
    <property type="entry name" value="Saccharopine_DH-like_oxidrdct"/>
</dbReference>
<evidence type="ECO:0000313" key="3">
    <source>
        <dbReference type="Proteomes" id="UP001291912"/>
    </source>
</evidence>
<dbReference type="Gene3D" id="3.40.50.720">
    <property type="entry name" value="NAD(P)-binding Rossmann-like Domain"/>
    <property type="match status" value="1"/>
</dbReference>
<dbReference type="SUPFAM" id="SSF51735">
    <property type="entry name" value="NAD(P)-binding Rossmann-fold domains"/>
    <property type="match status" value="1"/>
</dbReference>